<dbReference type="AlphaFoldDB" id="A0AAJ0CKM2"/>
<comment type="caution">
    <text evidence="1">The sequence shown here is derived from an EMBL/GenBank/DDBJ whole genome shotgun (WGS) entry which is preliminary data.</text>
</comment>
<dbReference type="EMBL" id="JASWJB010000154">
    <property type="protein sequence ID" value="KAK2594815.1"/>
    <property type="molecule type" value="Genomic_DNA"/>
</dbReference>
<organism evidence="1 2">
    <name type="scientific">Conoideocrella luteorostrata</name>
    <dbReference type="NCBI Taxonomy" id="1105319"/>
    <lineage>
        <taxon>Eukaryota</taxon>
        <taxon>Fungi</taxon>
        <taxon>Dikarya</taxon>
        <taxon>Ascomycota</taxon>
        <taxon>Pezizomycotina</taxon>
        <taxon>Sordariomycetes</taxon>
        <taxon>Hypocreomycetidae</taxon>
        <taxon>Hypocreales</taxon>
        <taxon>Clavicipitaceae</taxon>
        <taxon>Conoideocrella</taxon>
    </lineage>
</organism>
<keyword evidence="2" id="KW-1185">Reference proteome</keyword>
<proteinExistence type="predicted"/>
<sequence length="223" mass="26480">MAFFYIFGRLRERFRRPQQPLPALASTTKEDNGLFPEWPPLNPMEILRRREYYRARLDHRRYRAPEGVFQDSPLYALYRLYEWFMVDDVIHLRNELEMFWWARWPVSSIPDPGEQGDCERYAVLACIPALIVESFNERNELGLRREEPHSILSLEEQLDWAATPKVIESEPSWTENVPPLRTMLHIPHSQPYTDQLTALDDPRAAPAFKKRNILAIKPHIHFI</sequence>
<evidence type="ECO:0000313" key="2">
    <source>
        <dbReference type="Proteomes" id="UP001251528"/>
    </source>
</evidence>
<name>A0AAJ0CKM2_9HYPO</name>
<evidence type="ECO:0000313" key="1">
    <source>
        <dbReference type="EMBL" id="KAK2594815.1"/>
    </source>
</evidence>
<dbReference type="Proteomes" id="UP001251528">
    <property type="component" value="Unassembled WGS sequence"/>
</dbReference>
<reference evidence="1" key="1">
    <citation type="submission" date="2023-06" db="EMBL/GenBank/DDBJ databases">
        <title>Conoideocrella luteorostrata (Hypocreales: Clavicipitaceae), a potential biocontrol fungus for elongate hemlock scale in United States Christmas tree production areas.</title>
        <authorList>
            <person name="Barrett H."/>
            <person name="Lovett B."/>
            <person name="Macias A.M."/>
            <person name="Stajich J.E."/>
            <person name="Kasson M.T."/>
        </authorList>
    </citation>
    <scope>NUCLEOTIDE SEQUENCE</scope>
    <source>
        <strain evidence="1">ARSEF 14590</strain>
    </source>
</reference>
<gene>
    <name evidence="1" type="ORF">QQS21_007443</name>
</gene>
<protein>
    <submittedName>
        <fullName evidence="1">Uncharacterized protein</fullName>
    </submittedName>
</protein>
<accession>A0AAJ0CKM2</accession>